<dbReference type="EMBL" id="KV745987">
    <property type="protein sequence ID" value="OCK73087.1"/>
    <property type="molecule type" value="Genomic_DNA"/>
</dbReference>
<dbReference type="InterPro" id="IPR036770">
    <property type="entry name" value="Ankyrin_rpt-contain_sf"/>
</dbReference>
<gene>
    <name evidence="1" type="ORF">K432DRAFT_447988</name>
</gene>
<dbReference type="Proteomes" id="UP000250266">
    <property type="component" value="Unassembled WGS sequence"/>
</dbReference>
<dbReference type="Gene3D" id="1.25.40.20">
    <property type="entry name" value="Ankyrin repeat-containing domain"/>
    <property type="match status" value="1"/>
</dbReference>
<evidence type="ECO:0000313" key="1">
    <source>
        <dbReference type="EMBL" id="OCK73087.1"/>
    </source>
</evidence>
<proteinExistence type="predicted"/>
<dbReference type="InterPro" id="IPR002110">
    <property type="entry name" value="Ankyrin_rpt"/>
</dbReference>
<organism evidence="1 2">
    <name type="scientific">Lepidopterella palustris CBS 459.81</name>
    <dbReference type="NCBI Taxonomy" id="1314670"/>
    <lineage>
        <taxon>Eukaryota</taxon>
        <taxon>Fungi</taxon>
        <taxon>Dikarya</taxon>
        <taxon>Ascomycota</taxon>
        <taxon>Pezizomycotina</taxon>
        <taxon>Dothideomycetes</taxon>
        <taxon>Pleosporomycetidae</taxon>
        <taxon>Mytilinidiales</taxon>
        <taxon>Argynnaceae</taxon>
        <taxon>Lepidopterella</taxon>
    </lineage>
</organism>
<sequence>MNNTIQPRPHLTTPQQPLAPYLSPEQFRALWQKCTTDDPSAFTRYLSTLLPLKPSPADLSQCLSTALGHGPHYAMMRHLITQHNVPVSGNMLVDAGGWDVNGQVDGWNTLLNYATNDVGLVKYLLDRGANPNLGPAVGAAVGMYGASQLVANSGAVLATAVRGGDREVVEMLVQRGAVIANASAVHCAVERGDEPMLVRVLGLAADVDEEDAFCDFWDGEGWHAVG</sequence>
<protein>
    <recommendedName>
        <fullName evidence="3">Ankyrin</fullName>
    </recommendedName>
</protein>
<keyword evidence="2" id="KW-1185">Reference proteome</keyword>
<dbReference type="AlphaFoldDB" id="A0A8E2DWL2"/>
<dbReference type="SUPFAM" id="SSF48403">
    <property type="entry name" value="Ankyrin repeat"/>
    <property type="match status" value="1"/>
</dbReference>
<reference evidence="1 2" key="1">
    <citation type="journal article" date="2016" name="Nat. Commun.">
        <title>Ectomycorrhizal ecology is imprinted in the genome of the dominant symbiotic fungus Cenococcum geophilum.</title>
        <authorList>
            <consortium name="DOE Joint Genome Institute"/>
            <person name="Peter M."/>
            <person name="Kohler A."/>
            <person name="Ohm R.A."/>
            <person name="Kuo A."/>
            <person name="Krutzmann J."/>
            <person name="Morin E."/>
            <person name="Arend M."/>
            <person name="Barry K.W."/>
            <person name="Binder M."/>
            <person name="Choi C."/>
            <person name="Clum A."/>
            <person name="Copeland A."/>
            <person name="Grisel N."/>
            <person name="Haridas S."/>
            <person name="Kipfer T."/>
            <person name="LaButti K."/>
            <person name="Lindquist E."/>
            <person name="Lipzen A."/>
            <person name="Maire R."/>
            <person name="Meier B."/>
            <person name="Mihaltcheva S."/>
            <person name="Molinier V."/>
            <person name="Murat C."/>
            <person name="Poggeler S."/>
            <person name="Quandt C.A."/>
            <person name="Sperisen C."/>
            <person name="Tritt A."/>
            <person name="Tisserant E."/>
            <person name="Crous P.W."/>
            <person name="Henrissat B."/>
            <person name="Nehls U."/>
            <person name="Egli S."/>
            <person name="Spatafora J.W."/>
            <person name="Grigoriev I.V."/>
            <person name="Martin F.M."/>
        </authorList>
    </citation>
    <scope>NUCLEOTIDE SEQUENCE [LARGE SCALE GENOMIC DNA]</scope>
    <source>
        <strain evidence="1 2">CBS 459.81</strain>
    </source>
</reference>
<evidence type="ECO:0000313" key="2">
    <source>
        <dbReference type="Proteomes" id="UP000250266"/>
    </source>
</evidence>
<dbReference type="SMART" id="SM00248">
    <property type="entry name" value="ANK"/>
    <property type="match status" value="3"/>
</dbReference>
<name>A0A8E2DWL2_9PEZI</name>
<evidence type="ECO:0008006" key="3">
    <source>
        <dbReference type="Google" id="ProtNLM"/>
    </source>
</evidence>
<dbReference type="OrthoDB" id="5369447at2759"/>
<dbReference type="Pfam" id="PF00023">
    <property type="entry name" value="Ank"/>
    <property type="match status" value="1"/>
</dbReference>
<accession>A0A8E2DWL2</accession>